<gene>
    <name evidence="2" type="ORF">KH315_06345</name>
</gene>
<comment type="caution">
    <text evidence="2">The sequence shown here is derived from an EMBL/GenBank/DDBJ whole genome shotgun (WGS) entry which is preliminary data.</text>
</comment>
<evidence type="ECO:0000313" key="3">
    <source>
        <dbReference type="Proteomes" id="UP000811365"/>
    </source>
</evidence>
<dbReference type="Pfam" id="PF11863">
    <property type="entry name" value="DUF3383"/>
    <property type="match status" value="1"/>
</dbReference>
<dbReference type="EMBL" id="JAGZYH010000019">
    <property type="protein sequence ID" value="MBS6621770.1"/>
    <property type="molecule type" value="Genomic_DNA"/>
</dbReference>
<dbReference type="InterPro" id="IPR021808">
    <property type="entry name" value="DUF3383"/>
</dbReference>
<feature type="region of interest" description="Disordered" evidence="1">
    <location>
        <begin position="222"/>
        <end position="241"/>
    </location>
</feature>
<accession>A0A9E1GJZ7</accession>
<organism evidence="2 3">
    <name type="scientific">Faecalibacterium prausnitzii</name>
    <dbReference type="NCBI Taxonomy" id="853"/>
    <lineage>
        <taxon>Bacteria</taxon>
        <taxon>Bacillati</taxon>
        <taxon>Bacillota</taxon>
        <taxon>Clostridia</taxon>
        <taxon>Eubacteriales</taxon>
        <taxon>Oscillospiraceae</taxon>
        <taxon>Faecalibacterium</taxon>
    </lineage>
</organism>
<evidence type="ECO:0000313" key="2">
    <source>
        <dbReference type="EMBL" id="MBS6621770.1"/>
    </source>
</evidence>
<dbReference type="AlphaFoldDB" id="A0A9E1GJZ7"/>
<name>A0A9E1GJZ7_9FIRM</name>
<sequence length="523" mass="55961">MSKNYDMIATVDIDIATPIVDDTSFDNLLIMGPAPKTGAKSPARVGVYSDISEVEDAGFVTSGADADPVGLAASVAFAQSPRPTAVYIAVQQLSEGAVVAGQTIKDTNAAVAQYAGKKEGLTGCAISFKESARKLSMVLDGPITGVKNTGLFDMLAALIADGYTATIEDTVITDGASFKACPVWSRLKKMDKGDEEQFTVEVNKAGGTAVLYTVAISYPDPDAPATQAAEDNEPANTPDTELETPATTIARALATSGWYVLCTAGVDPAKYEEIAAYMETQEKLFCYTELDCFAAPGTVREDGEDLVQPSVGNVYFRTLGVYGRETTDQADEDIPPANRYINVAFVAKWLNYESGSETTAFKQLASVYPSKLTSTEMKALADKSLNYFITVGSKNLSMNGKVIGNEWADIIRFRDWLKNDMQLRVVNLFVTRPKVPYTDAGISLVQNQMIASLKSGQDAGGIAESEFDEDGTEIPGYVTSVPLAASLSASEKASRKLTKCKFKARLAGAIHFAELKGSLTYEL</sequence>
<proteinExistence type="predicted"/>
<evidence type="ECO:0000256" key="1">
    <source>
        <dbReference type="SAM" id="MobiDB-lite"/>
    </source>
</evidence>
<dbReference type="Proteomes" id="UP000811365">
    <property type="component" value="Unassembled WGS sequence"/>
</dbReference>
<reference evidence="2" key="1">
    <citation type="submission" date="2021-02" db="EMBL/GenBank/DDBJ databases">
        <title>Infant gut strain persistence is associated with maternal origin, phylogeny, and functional potential including surface adhesion and iron acquisition.</title>
        <authorList>
            <person name="Lou Y.C."/>
        </authorList>
    </citation>
    <scope>NUCLEOTIDE SEQUENCE</scope>
    <source>
        <strain evidence="2">L2_039_000G1_dasL2_039_000G1_maxbin2.maxbin.077</strain>
    </source>
</reference>
<protein>
    <submittedName>
        <fullName evidence="2">DUF3383 family protein</fullName>
    </submittedName>
</protein>